<dbReference type="PROSITE" id="PS00641">
    <property type="entry name" value="COMPLEX1_75K_1"/>
    <property type="match status" value="1"/>
</dbReference>
<dbReference type="GO" id="GO:0043546">
    <property type="term" value="F:molybdopterin cofactor binding"/>
    <property type="evidence" value="ECO:0007669"/>
    <property type="project" value="InterPro"/>
</dbReference>
<dbReference type="PROSITE" id="PS51085">
    <property type="entry name" value="2FE2S_FER_2"/>
    <property type="match status" value="1"/>
</dbReference>
<dbReference type="InterPro" id="IPR006963">
    <property type="entry name" value="Mopterin_OxRdtase_4Fe-4S_dom"/>
</dbReference>
<dbReference type="SUPFAM" id="SSF50692">
    <property type="entry name" value="ADC-like"/>
    <property type="match status" value="1"/>
</dbReference>
<dbReference type="GO" id="GO:0016020">
    <property type="term" value="C:membrane"/>
    <property type="evidence" value="ECO:0007669"/>
    <property type="project" value="InterPro"/>
</dbReference>
<dbReference type="PROSITE" id="PS51839">
    <property type="entry name" value="4FE4S_HC3"/>
    <property type="match status" value="1"/>
</dbReference>
<organism evidence="16">
    <name type="scientific">Magnetococcus massalia (strain MO-1)</name>
    <dbReference type="NCBI Taxonomy" id="451514"/>
    <lineage>
        <taxon>Bacteria</taxon>
        <taxon>Pseudomonadati</taxon>
        <taxon>Pseudomonadota</taxon>
        <taxon>Magnetococcia</taxon>
        <taxon>Magnetococcales</taxon>
        <taxon>Magnetococcaceae</taxon>
        <taxon>Magnetococcus</taxon>
    </lineage>
</organism>
<comment type="cofactor">
    <cofactor evidence="12">
        <name>[2Fe-2S] cluster</name>
        <dbReference type="ChEBI" id="CHEBI:190135"/>
    </cofactor>
    <text evidence="12">Binds 1 [2Fe-2S] cluster per subunit.</text>
</comment>
<dbReference type="NCBIfam" id="TIGR01973">
    <property type="entry name" value="NuoG"/>
    <property type="match status" value="1"/>
</dbReference>
<keyword evidence="10 12" id="KW-0520">NAD</keyword>
<dbReference type="Gene3D" id="2.40.40.20">
    <property type="match status" value="1"/>
</dbReference>
<dbReference type="GO" id="GO:0008137">
    <property type="term" value="F:NADH dehydrogenase (ubiquinone) activity"/>
    <property type="evidence" value="ECO:0007669"/>
    <property type="project" value="UniProtKB-UniRule"/>
</dbReference>
<dbReference type="CDD" id="cd00207">
    <property type="entry name" value="fer2"/>
    <property type="match status" value="1"/>
</dbReference>
<evidence type="ECO:0000256" key="12">
    <source>
        <dbReference type="RuleBase" id="RU003525"/>
    </source>
</evidence>
<keyword evidence="8 12" id="KW-0408">Iron</keyword>
<keyword evidence="6 12" id="KW-0479">Metal-binding</keyword>
<dbReference type="SUPFAM" id="SSF54292">
    <property type="entry name" value="2Fe-2S ferredoxin-like"/>
    <property type="match status" value="1"/>
</dbReference>
<dbReference type="InterPro" id="IPR006657">
    <property type="entry name" value="MoPterin_dinucl-bd_dom"/>
</dbReference>
<dbReference type="GO" id="GO:1990204">
    <property type="term" value="C:oxidoreductase complex"/>
    <property type="evidence" value="ECO:0007669"/>
    <property type="project" value="UniProtKB-ARBA"/>
</dbReference>
<evidence type="ECO:0000256" key="4">
    <source>
        <dbReference type="ARBA" id="ARBA00022714"/>
    </source>
</evidence>
<dbReference type="InterPro" id="IPR000283">
    <property type="entry name" value="NADH_UbQ_OxRdtase_75kDa_su_CS"/>
</dbReference>
<name>A0A1S7LKV4_MAGMO</name>
<dbReference type="GO" id="GO:0048038">
    <property type="term" value="F:quinone binding"/>
    <property type="evidence" value="ECO:0007669"/>
    <property type="project" value="UniProtKB-UniRule"/>
</dbReference>
<protein>
    <recommendedName>
        <fullName evidence="12">NADH-quinone oxidoreductase</fullName>
        <ecNumber evidence="12">7.1.1.-</ecNumber>
    </recommendedName>
</protein>
<evidence type="ECO:0000259" key="13">
    <source>
        <dbReference type="PROSITE" id="PS51085"/>
    </source>
</evidence>
<evidence type="ECO:0000256" key="9">
    <source>
        <dbReference type="ARBA" id="ARBA00023014"/>
    </source>
</evidence>
<dbReference type="SUPFAM" id="SSF53706">
    <property type="entry name" value="Formate dehydrogenase/DMSO reductase, domains 1-3"/>
    <property type="match status" value="1"/>
</dbReference>
<dbReference type="Pfam" id="PF10588">
    <property type="entry name" value="NADH-G_4Fe-4S_3"/>
    <property type="match status" value="1"/>
</dbReference>
<accession>A0A1S7LKV4</accession>
<reference evidence="16" key="1">
    <citation type="submission" date="2015-04" db="EMBL/GenBank/DDBJ databases">
        <authorList>
            <person name="Syromyatnikov M.Y."/>
            <person name="Popov V.N."/>
        </authorList>
    </citation>
    <scope>NUCLEOTIDE SEQUENCE</scope>
    <source>
        <strain evidence="16">MO-1</strain>
    </source>
</reference>
<dbReference type="Pfam" id="PF13510">
    <property type="entry name" value="Fer2_4"/>
    <property type="match status" value="1"/>
</dbReference>
<feature type="domain" description="4Fe-4S Mo/W bis-MGD-type" evidence="14">
    <location>
        <begin position="215"/>
        <end position="271"/>
    </location>
</feature>
<keyword evidence="4 12" id="KW-0001">2Fe-2S</keyword>
<evidence type="ECO:0000256" key="8">
    <source>
        <dbReference type="ARBA" id="ARBA00023004"/>
    </source>
</evidence>
<keyword evidence="9 12" id="KW-0411">Iron-sulfur</keyword>
<dbReference type="EC" id="7.1.1.-" evidence="12"/>
<dbReference type="Pfam" id="PF22151">
    <property type="entry name" value="Fer4_NDSU1"/>
    <property type="match status" value="1"/>
</dbReference>
<keyword evidence="3 12" id="KW-0004">4Fe-4S</keyword>
<feature type="domain" description="2Fe-2S ferredoxin-type" evidence="13">
    <location>
        <begin position="1"/>
        <end position="78"/>
    </location>
</feature>
<dbReference type="PROSITE" id="PS51669">
    <property type="entry name" value="4FE4S_MOW_BIS_MGD"/>
    <property type="match status" value="1"/>
</dbReference>
<keyword evidence="16" id="KW-0560">Oxidoreductase</keyword>
<evidence type="ECO:0000256" key="3">
    <source>
        <dbReference type="ARBA" id="ARBA00022485"/>
    </source>
</evidence>
<comment type="cofactor">
    <cofactor evidence="1 12">
        <name>[4Fe-4S] cluster</name>
        <dbReference type="ChEBI" id="CHEBI:49883"/>
    </cofactor>
</comment>
<dbReference type="InterPro" id="IPR009010">
    <property type="entry name" value="Asp_de-COase-like_dom_sf"/>
</dbReference>
<feature type="domain" description="4Fe-4S His(Cys)3-ligated-type" evidence="15">
    <location>
        <begin position="78"/>
        <end position="117"/>
    </location>
</feature>
<keyword evidence="16" id="KW-0830">Ubiquinone</keyword>
<evidence type="ECO:0000256" key="1">
    <source>
        <dbReference type="ARBA" id="ARBA00001966"/>
    </source>
</evidence>
<evidence type="ECO:0000313" key="16">
    <source>
        <dbReference type="EMBL" id="CRH07500.1"/>
    </source>
</evidence>
<evidence type="ECO:0000259" key="15">
    <source>
        <dbReference type="PROSITE" id="PS51839"/>
    </source>
</evidence>
<evidence type="ECO:0000256" key="11">
    <source>
        <dbReference type="ARBA" id="ARBA00047712"/>
    </source>
</evidence>
<dbReference type="GO" id="GO:0051539">
    <property type="term" value="F:4 iron, 4 sulfur cluster binding"/>
    <property type="evidence" value="ECO:0007669"/>
    <property type="project" value="UniProtKB-KW"/>
</dbReference>
<evidence type="ECO:0000256" key="10">
    <source>
        <dbReference type="ARBA" id="ARBA00023027"/>
    </source>
</evidence>
<comment type="catalytic activity">
    <reaction evidence="11 12">
        <text>a quinone + NADH + 5 H(+)(in) = a quinol + NAD(+) + 4 H(+)(out)</text>
        <dbReference type="Rhea" id="RHEA:57888"/>
        <dbReference type="ChEBI" id="CHEBI:15378"/>
        <dbReference type="ChEBI" id="CHEBI:24646"/>
        <dbReference type="ChEBI" id="CHEBI:57540"/>
        <dbReference type="ChEBI" id="CHEBI:57945"/>
        <dbReference type="ChEBI" id="CHEBI:132124"/>
    </reaction>
</comment>
<dbReference type="InterPro" id="IPR036010">
    <property type="entry name" value="2Fe-2S_ferredoxin-like_sf"/>
</dbReference>
<evidence type="ECO:0000256" key="6">
    <source>
        <dbReference type="ARBA" id="ARBA00022723"/>
    </source>
</evidence>
<proteinExistence type="inferred from homology"/>
<keyword evidence="7 12" id="KW-1278">Translocase</keyword>
<dbReference type="InterPro" id="IPR010228">
    <property type="entry name" value="NADH_UbQ_OxRdtase_Gsu"/>
</dbReference>
<dbReference type="SUPFAM" id="SSF54862">
    <property type="entry name" value="4Fe-4S ferredoxins"/>
    <property type="match status" value="1"/>
</dbReference>
<dbReference type="InterPro" id="IPR001041">
    <property type="entry name" value="2Fe-2S_ferredoxin-type"/>
</dbReference>
<dbReference type="Gene3D" id="3.30.70.20">
    <property type="match status" value="1"/>
</dbReference>
<keyword evidence="5 12" id="KW-0874">Quinone</keyword>
<dbReference type="FunFam" id="3.10.20.740:FF:000001">
    <property type="entry name" value="NADH-quinone oxidoreductase subunit G"/>
    <property type="match status" value="1"/>
</dbReference>
<dbReference type="CDD" id="cd02775">
    <property type="entry name" value="MopB_CT"/>
    <property type="match status" value="1"/>
</dbReference>
<dbReference type="InterPro" id="IPR019574">
    <property type="entry name" value="NADH_UbQ_OxRdtase_Gsu_4Fe4S-bd"/>
</dbReference>
<dbReference type="SMART" id="SM00926">
    <property type="entry name" value="Molybdop_Fe4S4"/>
    <property type="match status" value="1"/>
</dbReference>
<gene>
    <name evidence="16" type="primary">nuoG</name>
    <name evidence="16" type="ORF">MAGMO_3363</name>
</gene>
<dbReference type="Gene3D" id="2.20.25.90">
    <property type="entry name" value="ADC-like domains"/>
    <property type="match status" value="1"/>
</dbReference>
<dbReference type="Gene3D" id="3.40.50.740">
    <property type="match status" value="2"/>
</dbReference>
<sequence>MPTLIIDGKEISVQPGATIMEAAKKLGVYVPHFCYHPKLSVAGNCRMCLVEVEKMPKPVVACAMPVSDGMVVKTQSDMAQSSRKGVMEFLLINHPLDCPVCDQGGACDLQDLAMKYGPDRSRYIEIKREPGNQDLGPLIETEMDRCIHCTRCIRFSTEIAGVEEMGATGRGDHMLVGTYVKQALSSELAGNLAQVCPVGALNDKPFHFKARSWEMDSNDAVCSHCSVGCQVQVDHLEGSVKRVTARSCDDINETWLCDKGRFAYDGIDQDRLTAPAVKTADGQQPTSWQEALEKAAELIKGVDASRVAGLVSEEQTNAEELYAFQDLLRNSIGTAHMDHRLRQRDFSGDASPLTRADLMMNTSLVQLDTSDLIILVGANTRYDTPILNLRLRKAARNGARVISIAQRSMDLVIPELETLLQAPGAEAAFLQDVLKGLDSATDSDAGKLAQALKAADKPVILLGDQAINHPAAETVRRSAVAILEKLGKLDDSWNGYNRVSSRASAVTAQDCGVVPHRGAGYSLVENQGKNALQILQSAAAGEIDVLFVLGADLEREAANSVLAGQALEKVKVIYLGAYANSTSAAADVVLPGLAAWEKMGTFTNVEGRSQRMAAILPAPGEAKEDWRVLRKLSDAFAKPLAYNSVEMLQEALEKADLRYNRERLECDDLSPACAHKPVTTGLPLDAGDASSQKGGLVLITETPFYHSDAVVARSGVMKVLNGSNSLRIHPDDAAKAKISDGGMVKLAMSDSSAEMKAIVDAGVMAGTVISYTGYTESAVQMVDSEQGGYPTVTVSAL</sequence>
<evidence type="ECO:0000256" key="2">
    <source>
        <dbReference type="ARBA" id="ARBA00005404"/>
    </source>
</evidence>
<dbReference type="PROSITE" id="PS00642">
    <property type="entry name" value="COMPLEX1_75K_2"/>
    <property type="match status" value="1"/>
</dbReference>
<dbReference type="GO" id="GO:0042773">
    <property type="term" value="P:ATP synthesis coupled electron transport"/>
    <property type="evidence" value="ECO:0007669"/>
    <property type="project" value="InterPro"/>
</dbReference>
<evidence type="ECO:0000256" key="7">
    <source>
        <dbReference type="ARBA" id="ARBA00022967"/>
    </source>
</evidence>
<comment type="similarity">
    <text evidence="2 12">Belongs to the complex I 75 kDa subunit family.</text>
</comment>
<dbReference type="GO" id="GO:0046872">
    <property type="term" value="F:metal ion binding"/>
    <property type="evidence" value="ECO:0007669"/>
    <property type="project" value="UniProtKB-UniRule"/>
</dbReference>
<dbReference type="GO" id="GO:0051537">
    <property type="term" value="F:2 iron, 2 sulfur cluster binding"/>
    <property type="evidence" value="ECO:0007669"/>
    <property type="project" value="UniProtKB-UniRule"/>
</dbReference>
<dbReference type="CDD" id="cd02768">
    <property type="entry name" value="MopB_NADH-Q-OR-NuoG2"/>
    <property type="match status" value="1"/>
</dbReference>
<dbReference type="EMBL" id="LO017727">
    <property type="protein sequence ID" value="CRH07500.1"/>
    <property type="molecule type" value="Genomic_DNA"/>
</dbReference>
<dbReference type="Pfam" id="PF00384">
    <property type="entry name" value="Molybdopterin"/>
    <property type="match status" value="1"/>
</dbReference>
<dbReference type="PANTHER" id="PTHR43105:SF13">
    <property type="entry name" value="NADH-UBIQUINONE OXIDOREDUCTASE 75 KDA SUBUNIT, MITOCHONDRIAL"/>
    <property type="match status" value="1"/>
</dbReference>
<dbReference type="PANTHER" id="PTHR43105">
    <property type="entry name" value="RESPIRATORY NITRATE REDUCTASE"/>
    <property type="match status" value="1"/>
</dbReference>
<dbReference type="InterPro" id="IPR054351">
    <property type="entry name" value="NADH_UbQ_OxRdtase_ferredoxin"/>
</dbReference>
<dbReference type="Pfam" id="PF22117">
    <property type="entry name" value="Fer4_Nqo3"/>
    <property type="match status" value="1"/>
</dbReference>
<dbReference type="InterPro" id="IPR006656">
    <property type="entry name" value="Mopterin_OxRdtase"/>
</dbReference>
<dbReference type="PROSITE" id="PS00643">
    <property type="entry name" value="COMPLEX1_75K_3"/>
    <property type="match status" value="1"/>
</dbReference>
<dbReference type="InterPro" id="IPR050123">
    <property type="entry name" value="Prok_molybdopt-oxidoreductase"/>
</dbReference>
<evidence type="ECO:0000259" key="14">
    <source>
        <dbReference type="PROSITE" id="PS51669"/>
    </source>
</evidence>
<evidence type="ECO:0000256" key="5">
    <source>
        <dbReference type="ARBA" id="ARBA00022719"/>
    </source>
</evidence>
<dbReference type="AlphaFoldDB" id="A0A1S7LKV4"/>
<dbReference type="GO" id="GO:0016651">
    <property type="term" value="F:oxidoreductase activity, acting on NAD(P)H"/>
    <property type="evidence" value="ECO:0007669"/>
    <property type="project" value="InterPro"/>
</dbReference>
<comment type="function">
    <text evidence="12">NDH-1 shuttles electrons from NADH, via FMN and iron-sulfur (Fe-S) centers, to quinones in the respiratory chain. Couples the redox reaction to proton translocation (for every two electrons transferred, four hydrogen ions are translocated across the cytoplasmic membrane), and thus conserves the redox energy in a proton gradient.</text>
</comment>
<dbReference type="FunFam" id="3.30.70.20:FF:000002">
    <property type="entry name" value="NADH-ubiquinone oxidoreductase 75 kDa subunit"/>
    <property type="match status" value="1"/>
</dbReference>
<dbReference type="Gene3D" id="3.10.20.740">
    <property type="match status" value="1"/>
</dbReference>
<dbReference type="Gene3D" id="3.40.228.10">
    <property type="entry name" value="Dimethylsulfoxide Reductase, domain 2"/>
    <property type="match status" value="1"/>
</dbReference>
<dbReference type="SMART" id="SM00929">
    <property type="entry name" value="NADH-G_4Fe-4S_3"/>
    <property type="match status" value="1"/>
</dbReference>
<dbReference type="Pfam" id="PF01568">
    <property type="entry name" value="Molydop_binding"/>
    <property type="match status" value="1"/>
</dbReference>